<feature type="signal peptide" evidence="1">
    <location>
        <begin position="1"/>
        <end position="24"/>
    </location>
</feature>
<proteinExistence type="predicted"/>
<evidence type="ECO:0000313" key="4">
    <source>
        <dbReference type="Proteomes" id="UP001501496"/>
    </source>
</evidence>
<dbReference type="Proteomes" id="UP001501496">
    <property type="component" value="Unassembled WGS sequence"/>
</dbReference>
<dbReference type="SUPFAM" id="SSF49503">
    <property type="entry name" value="Cupredoxins"/>
    <property type="match status" value="1"/>
</dbReference>
<feature type="chain" id="PRO_5046185043" description="Sulfocyanin-like C-terminal domain-containing protein" evidence="1">
    <location>
        <begin position="25"/>
        <end position="664"/>
    </location>
</feature>
<dbReference type="InterPro" id="IPR011041">
    <property type="entry name" value="Quinoprot_gluc/sorb_DH_b-prop"/>
</dbReference>
<dbReference type="EMBL" id="BAABCA010000003">
    <property type="protein sequence ID" value="GAA4234546.1"/>
    <property type="molecule type" value="Genomic_DNA"/>
</dbReference>
<dbReference type="PANTHER" id="PTHR33546:SF1">
    <property type="entry name" value="LARGE, MULTIFUNCTIONAL SECRETED PROTEIN"/>
    <property type="match status" value="1"/>
</dbReference>
<name>A0ABP8C744_9FLAO</name>
<organism evidence="3 4">
    <name type="scientific">Postechiella marina</name>
    <dbReference type="NCBI Taxonomy" id="943941"/>
    <lineage>
        <taxon>Bacteria</taxon>
        <taxon>Pseudomonadati</taxon>
        <taxon>Bacteroidota</taxon>
        <taxon>Flavobacteriia</taxon>
        <taxon>Flavobacteriales</taxon>
        <taxon>Flavobacteriaceae</taxon>
        <taxon>Postechiella</taxon>
    </lineage>
</organism>
<gene>
    <name evidence="3" type="ORF">GCM10022291_14210</name>
</gene>
<dbReference type="PANTHER" id="PTHR33546">
    <property type="entry name" value="LARGE, MULTIFUNCTIONAL SECRETED PROTEIN-RELATED"/>
    <property type="match status" value="1"/>
</dbReference>
<dbReference type="InterPro" id="IPR011042">
    <property type="entry name" value="6-blade_b-propeller_TolB-like"/>
</dbReference>
<dbReference type="Pfam" id="PF06525">
    <property type="entry name" value="SoxE"/>
    <property type="match status" value="1"/>
</dbReference>
<keyword evidence="1" id="KW-0732">Signal</keyword>
<accession>A0ABP8C744</accession>
<protein>
    <recommendedName>
        <fullName evidence="2">Sulfocyanin-like C-terminal domain-containing protein</fullName>
    </recommendedName>
</protein>
<dbReference type="InterPro" id="IPR049544">
    <property type="entry name" value="SoxE-like_C"/>
</dbReference>
<dbReference type="SUPFAM" id="SSF50952">
    <property type="entry name" value="Soluble quinoprotein glucose dehydrogenase"/>
    <property type="match status" value="1"/>
</dbReference>
<dbReference type="RefSeq" id="WP_344787450.1">
    <property type="nucleotide sequence ID" value="NZ_BAABCA010000003.1"/>
</dbReference>
<dbReference type="CDD" id="cd04233">
    <property type="entry name" value="Auracyanin"/>
    <property type="match status" value="1"/>
</dbReference>
<dbReference type="Gene3D" id="2.120.10.30">
    <property type="entry name" value="TolB, C-terminal domain"/>
    <property type="match status" value="1"/>
</dbReference>
<keyword evidence="4" id="KW-1185">Reference proteome</keyword>
<reference evidence="4" key="1">
    <citation type="journal article" date="2019" name="Int. J. Syst. Evol. Microbiol.">
        <title>The Global Catalogue of Microorganisms (GCM) 10K type strain sequencing project: providing services to taxonomists for standard genome sequencing and annotation.</title>
        <authorList>
            <consortium name="The Broad Institute Genomics Platform"/>
            <consortium name="The Broad Institute Genome Sequencing Center for Infectious Disease"/>
            <person name="Wu L."/>
            <person name="Ma J."/>
        </authorList>
    </citation>
    <scope>NUCLEOTIDE SEQUENCE [LARGE SCALE GENOMIC DNA]</scope>
    <source>
        <strain evidence="4">JCM 17630</strain>
    </source>
</reference>
<dbReference type="InterPro" id="IPR008972">
    <property type="entry name" value="Cupredoxin"/>
</dbReference>
<feature type="domain" description="Sulfocyanin-like C-terminal" evidence="2">
    <location>
        <begin position="559"/>
        <end position="661"/>
    </location>
</feature>
<comment type="caution">
    <text evidence="3">The sequence shown here is derived from an EMBL/GenBank/DDBJ whole genome shotgun (WGS) entry which is preliminary data.</text>
</comment>
<sequence>MKTIKNIFAILVLLLVSQSGIAQKKNKVLNKVLAAKESEYYKIVNVPIPKDIELEVGGLALTNDNKLGVSTRRGEVWVIDKPNTKTPEYKLFASGMHEVLGLAYKDNSFFASQRGELTQLIDEDNDGEADFYKTYFSWPLSGNYHEYSYGPRVDKDGNMFVHLNVTWAAGGQSFSKWRAWLLKFSPDGKMTPFATGFRSPAGLGLMPNGDIFYTENQGDWVGSGRVTHIEKGDFVGHPAGLKWSSEPNSPITLKPEDIKSDHLSLYEYAKELDALKAPAIWLPHTIFGTSTSDFIYDNTEGKFGPFAGQVFIGDQGNSRIVRVFLEKINGVYQGAAFGFSEGFASGVLRMIWSNDNSMFVGMTSRGWSSIGRKPFGLQRLVWTGKTPFEVKTMKALADGFELEFTKPVDKKMAQDIANYQLSSFTYKYHKTYGSPIEDIKEAMVHKSTVSKDGLTVKLTIEGLRLGYIHQIEIPKLKSSTGELLLHNKGYYTLNEVPGGKLKTFKKMDHSAHKNMVHNTKKVTKQVKRVTKIPTSWGKNGADKKLQIGTIPGLQYNLKKITINRNEKIQLTLENSDDMLHNMVIMKPGADTPTTVGNMALQLGLKGPELNYVPDTDLVLFHSGVVGPESSETIYFTAPSEPGQYWIVCTFPGHAFTMRTKLIVK</sequence>
<evidence type="ECO:0000256" key="1">
    <source>
        <dbReference type="SAM" id="SignalP"/>
    </source>
</evidence>
<dbReference type="Gene3D" id="2.60.40.420">
    <property type="entry name" value="Cupredoxins - blue copper proteins"/>
    <property type="match status" value="1"/>
</dbReference>
<evidence type="ECO:0000313" key="3">
    <source>
        <dbReference type="EMBL" id="GAA4234546.1"/>
    </source>
</evidence>
<evidence type="ECO:0000259" key="2">
    <source>
        <dbReference type="Pfam" id="PF06525"/>
    </source>
</evidence>